<dbReference type="InterPro" id="IPR004358">
    <property type="entry name" value="Sig_transdc_His_kin-like_C"/>
</dbReference>
<dbReference type="SMART" id="SM00387">
    <property type="entry name" value="HATPase_c"/>
    <property type="match status" value="1"/>
</dbReference>
<protein>
    <recommendedName>
        <fullName evidence="4">histidine kinase</fullName>
        <ecNumber evidence="4">2.7.13.3</ecNumber>
    </recommendedName>
</protein>
<feature type="domain" description="HAMP" evidence="14">
    <location>
        <begin position="172"/>
        <end position="232"/>
    </location>
</feature>
<dbReference type="PROSITE" id="PS50109">
    <property type="entry name" value="HIS_KIN"/>
    <property type="match status" value="1"/>
</dbReference>
<proteinExistence type="predicted"/>
<feature type="region of interest" description="Disordered" evidence="12">
    <location>
        <begin position="41"/>
        <end position="62"/>
    </location>
</feature>
<dbReference type="Gene3D" id="6.10.340.10">
    <property type="match status" value="1"/>
</dbReference>
<dbReference type="InterPro" id="IPR036097">
    <property type="entry name" value="HisK_dim/P_sf"/>
</dbReference>
<evidence type="ECO:0000256" key="7">
    <source>
        <dbReference type="ARBA" id="ARBA00022692"/>
    </source>
</evidence>
<evidence type="ECO:0000256" key="4">
    <source>
        <dbReference type="ARBA" id="ARBA00012438"/>
    </source>
</evidence>
<dbReference type="Gene3D" id="1.10.287.130">
    <property type="match status" value="1"/>
</dbReference>
<dbReference type="GO" id="GO:0005886">
    <property type="term" value="C:plasma membrane"/>
    <property type="evidence" value="ECO:0007669"/>
    <property type="project" value="UniProtKB-SubCell"/>
</dbReference>
<dbReference type="AlphaFoldDB" id="A0A097IHP3"/>
<keyword evidence="6" id="KW-0808">Transferase</keyword>
<dbReference type="Pfam" id="PF00512">
    <property type="entry name" value="HisKA"/>
    <property type="match status" value="1"/>
</dbReference>
<accession>A0A097IHP3</accession>
<evidence type="ECO:0000256" key="2">
    <source>
        <dbReference type="ARBA" id="ARBA00001968"/>
    </source>
</evidence>
<dbReference type="HOGENOM" id="CLU_000445_89_6_11"/>
<dbReference type="PROSITE" id="PS50885">
    <property type="entry name" value="HAMP"/>
    <property type="match status" value="1"/>
</dbReference>
<dbReference type="PANTHER" id="PTHR45436:SF5">
    <property type="entry name" value="SENSOR HISTIDINE KINASE TRCS"/>
    <property type="match status" value="1"/>
</dbReference>
<dbReference type="GO" id="GO:0000155">
    <property type="term" value="F:phosphorelay sensor kinase activity"/>
    <property type="evidence" value="ECO:0007669"/>
    <property type="project" value="InterPro"/>
</dbReference>
<dbReference type="STRING" id="558173.CDOO_10485"/>
<comment type="subcellular location">
    <subcellularLocation>
        <location evidence="3">Cell membrane</location>
    </subcellularLocation>
</comment>
<dbReference type="FunFam" id="3.30.565.10:FF:000006">
    <property type="entry name" value="Sensor histidine kinase WalK"/>
    <property type="match status" value="1"/>
</dbReference>
<dbReference type="EC" id="2.7.13.3" evidence="4"/>
<evidence type="ECO:0000256" key="11">
    <source>
        <dbReference type="ARBA" id="ARBA00023136"/>
    </source>
</evidence>
<keyword evidence="7" id="KW-0812">Transmembrane</keyword>
<keyword evidence="16" id="KW-1185">Reference proteome</keyword>
<dbReference type="Gene3D" id="3.30.565.10">
    <property type="entry name" value="Histidine kinase-like ATPase, C-terminal domain"/>
    <property type="match status" value="1"/>
</dbReference>
<dbReference type="eggNOG" id="COG5002">
    <property type="taxonomic scope" value="Bacteria"/>
</dbReference>
<dbReference type="Pfam" id="PF00672">
    <property type="entry name" value="HAMP"/>
    <property type="match status" value="1"/>
</dbReference>
<evidence type="ECO:0000256" key="8">
    <source>
        <dbReference type="ARBA" id="ARBA00022777"/>
    </source>
</evidence>
<evidence type="ECO:0000256" key="6">
    <source>
        <dbReference type="ARBA" id="ARBA00022679"/>
    </source>
</evidence>
<keyword evidence="11" id="KW-0472">Membrane</keyword>
<keyword evidence="8 15" id="KW-0418">Kinase</keyword>
<evidence type="ECO:0000256" key="10">
    <source>
        <dbReference type="ARBA" id="ARBA00023012"/>
    </source>
</evidence>
<evidence type="ECO:0000256" key="1">
    <source>
        <dbReference type="ARBA" id="ARBA00000085"/>
    </source>
</evidence>
<dbReference type="SMART" id="SM00388">
    <property type="entry name" value="HisKA"/>
    <property type="match status" value="1"/>
</dbReference>
<dbReference type="SMART" id="SM00304">
    <property type="entry name" value="HAMP"/>
    <property type="match status" value="1"/>
</dbReference>
<evidence type="ECO:0000259" key="13">
    <source>
        <dbReference type="PROSITE" id="PS50109"/>
    </source>
</evidence>
<dbReference type="InterPro" id="IPR050428">
    <property type="entry name" value="TCS_sensor_his_kinase"/>
</dbReference>
<reference evidence="15 16" key="1">
    <citation type="submission" date="2013-09" db="EMBL/GenBank/DDBJ databases">
        <title>Complete genome sequence of Corynebacterium doosanense CAU 212(T) (=DSM 45436(T)), isolated from activated sludge.</title>
        <authorList>
            <person name="Schaffert L."/>
            <person name="Albersmeier A."/>
            <person name="Kalinowski J."/>
            <person name="Ruckert C."/>
        </authorList>
    </citation>
    <scope>NUCLEOTIDE SEQUENCE [LARGE SCALE GENOMIC DNA]</scope>
    <source>
        <strain evidence="15 16">CAU 212</strain>
    </source>
</reference>
<dbReference type="GO" id="GO:0005509">
    <property type="term" value="F:calcium ion binding"/>
    <property type="evidence" value="ECO:0007669"/>
    <property type="project" value="UniProtKB-ARBA"/>
</dbReference>
<evidence type="ECO:0000259" key="14">
    <source>
        <dbReference type="PROSITE" id="PS50885"/>
    </source>
</evidence>
<gene>
    <name evidence="15" type="ORF">CDOO_10485</name>
</gene>
<dbReference type="EMBL" id="CP006764">
    <property type="protein sequence ID" value="AIT61646.1"/>
    <property type="molecule type" value="Genomic_DNA"/>
</dbReference>
<dbReference type="InterPro" id="IPR003661">
    <property type="entry name" value="HisK_dim/P_dom"/>
</dbReference>
<dbReference type="SUPFAM" id="SSF47384">
    <property type="entry name" value="Homodimeric domain of signal transducing histidine kinase"/>
    <property type="match status" value="1"/>
</dbReference>
<evidence type="ECO:0000256" key="5">
    <source>
        <dbReference type="ARBA" id="ARBA00022553"/>
    </source>
</evidence>
<dbReference type="Proteomes" id="UP000029914">
    <property type="component" value="Chromosome"/>
</dbReference>
<dbReference type="FunFam" id="1.10.287.130:FF:000001">
    <property type="entry name" value="Two-component sensor histidine kinase"/>
    <property type="match status" value="1"/>
</dbReference>
<evidence type="ECO:0000256" key="12">
    <source>
        <dbReference type="SAM" id="MobiDB-lite"/>
    </source>
</evidence>
<dbReference type="SUPFAM" id="SSF55874">
    <property type="entry name" value="ATPase domain of HSP90 chaperone/DNA topoisomerase II/histidine kinase"/>
    <property type="match status" value="1"/>
</dbReference>
<dbReference type="InterPro" id="IPR003660">
    <property type="entry name" value="HAMP_dom"/>
</dbReference>
<evidence type="ECO:0000256" key="3">
    <source>
        <dbReference type="ARBA" id="ARBA00004236"/>
    </source>
</evidence>
<dbReference type="InterPro" id="IPR005467">
    <property type="entry name" value="His_kinase_dom"/>
</dbReference>
<dbReference type="Pfam" id="PF02518">
    <property type="entry name" value="HATPase_c"/>
    <property type="match status" value="1"/>
</dbReference>
<comment type="cofactor">
    <cofactor evidence="2">
        <name>a divalent metal cation</name>
        <dbReference type="ChEBI" id="CHEBI:60240"/>
    </cofactor>
</comment>
<keyword evidence="10" id="KW-0902">Two-component regulatory system</keyword>
<sequence length="472" mass="49445">MAAVVAAAAALVIILTGVASLLGLRESLLHQVDIRLERATSAPAFDGPGGGPPGGGEDLNPLNLPGQEVGTVLLRDQSGSGIVTDQFAVGELSEAQADTLRSIPADSRPRTVRLPDLGSYRVVAWNDASGTSVTGIPLSSVNATLRAAAARQALIGLAGLAVISTLCAWLIRRELRPLNEVAEVARSVSATPLDRGEVQLTPRSRIDDTATEVGQVGHALNTLISHVEGSLRARHASEQQVRNFVADASHELRTPLASVAGYTELLRTHDLSPEDSAAALGRISAESRRMADLVEDLLLLARIDASRAEQSTLVDLGQVAADAVMDAHAAGPDHRFELDIPLDEAGQAPDFLVSGNEARLRQVMGNLLTNARIHTPVGTVTTVSVRAKDTEIVLTVSDNGPGIPADLLPRVFDRFSRGDASRQRTSGTSGLGLSIVAAIVRAHGGTITASSDHGACFTLRFPRAHRPASTGH</sequence>
<name>A0A097IHP3_9CORY</name>
<feature type="compositionally biased region" description="Gly residues" evidence="12">
    <location>
        <begin position="47"/>
        <end position="57"/>
    </location>
</feature>
<dbReference type="CDD" id="cd00082">
    <property type="entry name" value="HisKA"/>
    <property type="match status" value="1"/>
</dbReference>
<evidence type="ECO:0000256" key="9">
    <source>
        <dbReference type="ARBA" id="ARBA00022989"/>
    </source>
</evidence>
<dbReference type="PANTHER" id="PTHR45436">
    <property type="entry name" value="SENSOR HISTIDINE KINASE YKOH"/>
    <property type="match status" value="1"/>
</dbReference>
<evidence type="ECO:0000313" key="15">
    <source>
        <dbReference type="EMBL" id="AIT61646.1"/>
    </source>
</evidence>
<dbReference type="CDD" id="cd00075">
    <property type="entry name" value="HATPase"/>
    <property type="match status" value="1"/>
</dbReference>
<organism evidence="15 16">
    <name type="scientific">Corynebacterium doosanense CAU 212 = DSM 45436</name>
    <dbReference type="NCBI Taxonomy" id="558173"/>
    <lineage>
        <taxon>Bacteria</taxon>
        <taxon>Bacillati</taxon>
        <taxon>Actinomycetota</taxon>
        <taxon>Actinomycetes</taxon>
        <taxon>Mycobacteriales</taxon>
        <taxon>Corynebacteriaceae</taxon>
        <taxon>Corynebacterium</taxon>
    </lineage>
</organism>
<keyword evidence="9" id="KW-1133">Transmembrane helix</keyword>
<dbReference type="KEGG" id="cdo:CDOO_10485"/>
<dbReference type="InterPro" id="IPR003594">
    <property type="entry name" value="HATPase_dom"/>
</dbReference>
<dbReference type="PRINTS" id="PR00344">
    <property type="entry name" value="BCTRLSENSOR"/>
</dbReference>
<evidence type="ECO:0000313" key="16">
    <source>
        <dbReference type="Proteomes" id="UP000029914"/>
    </source>
</evidence>
<keyword evidence="5" id="KW-0597">Phosphoprotein</keyword>
<feature type="domain" description="Histidine kinase" evidence="13">
    <location>
        <begin position="247"/>
        <end position="465"/>
    </location>
</feature>
<comment type="catalytic activity">
    <reaction evidence="1">
        <text>ATP + protein L-histidine = ADP + protein N-phospho-L-histidine.</text>
        <dbReference type="EC" id="2.7.13.3"/>
    </reaction>
</comment>
<dbReference type="InterPro" id="IPR036890">
    <property type="entry name" value="HATPase_C_sf"/>
</dbReference>